<dbReference type="InterPro" id="IPR036871">
    <property type="entry name" value="PX_dom_sf"/>
</dbReference>
<name>A0A2N3N094_9PEZI</name>
<evidence type="ECO:0000256" key="3">
    <source>
        <dbReference type="SAM" id="MobiDB-lite"/>
    </source>
</evidence>
<dbReference type="InterPro" id="IPR013937">
    <property type="entry name" value="Sorting_nexin_C"/>
</dbReference>
<feature type="compositionally biased region" description="Polar residues" evidence="3">
    <location>
        <begin position="465"/>
        <end position="475"/>
    </location>
</feature>
<feature type="domain" description="PXA" evidence="5">
    <location>
        <begin position="165"/>
        <end position="347"/>
    </location>
</feature>
<keyword evidence="4" id="KW-0472">Membrane</keyword>
<dbReference type="PROSITE" id="PS51207">
    <property type="entry name" value="PXA"/>
    <property type="match status" value="1"/>
</dbReference>
<dbReference type="OrthoDB" id="41200at2759"/>
<dbReference type="SUPFAM" id="SSF64268">
    <property type="entry name" value="PX domain"/>
    <property type="match status" value="1"/>
</dbReference>
<feature type="region of interest" description="Disordered" evidence="3">
    <location>
        <begin position="1"/>
        <end position="54"/>
    </location>
</feature>
<dbReference type="PANTHER" id="PTHR22775">
    <property type="entry name" value="SORTING NEXIN"/>
    <property type="match status" value="1"/>
</dbReference>
<evidence type="ECO:0000259" key="5">
    <source>
        <dbReference type="PROSITE" id="PS51207"/>
    </source>
</evidence>
<keyword evidence="4" id="KW-0812">Transmembrane</keyword>
<feature type="compositionally biased region" description="Basic and acidic residues" evidence="3">
    <location>
        <begin position="801"/>
        <end position="813"/>
    </location>
</feature>
<dbReference type="VEuPathDB" id="FungiDB:jhhlp_007678"/>
<dbReference type="Proteomes" id="UP000233524">
    <property type="component" value="Unassembled WGS sequence"/>
</dbReference>
<feature type="compositionally biased region" description="Polar residues" evidence="3">
    <location>
        <begin position="891"/>
        <end position="901"/>
    </location>
</feature>
<feature type="region of interest" description="Disordered" evidence="3">
    <location>
        <begin position="464"/>
        <end position="547"/>
    </location>
</feature>
<dbReference type="Pfam" id="PF08628">
    <property type="entry name" value="Nexin_C"/>
    <property type="match status" value="1"/>
</dbReference>
<dbReference type="CDD" id="cd06093">
    <property type="entry name" value="PX_domain"/>
    <property type="match status" value="1"/>
</dbReference>
<dbReference type="FunFam" id="3.30.1520.10:FF:000065">
    <property type="entry name" value="PX domain protein (AFU_orthologue AFUA_2G07450)"/>
    <property type="match status" value="1"/>
</dbReference>
<feature type="transmembrane region" description="Helical" evidence="4">
    <location>
        <begin position="94"/>
        <end position="111"/>
    </location>
</feature>
<accession>A0A2N3N094</accession>
<protein>
    <recommendedName>
        <fullName evidence="5">PXA domain-containing protein</fullName>
    </recommendedName>
</protein>
<feature type="compositionally biased region" description="Polar residues" evidence="3">
    <location>
        <begin position="770"/>
        <end position="780"/>
    </location>
</feature>
<feature type="coiled-coil region" evidence="2">
    <location>
        <begin position="398"/>
        <end position="432"/>
    </location>
</feature>
<dbReference type="InterPro" id="IPR003114">
    <property type="entry name" value="Phox_assoc"/>
</dbReference>
<keyword evidence="2" id="KW-0175">Coiled coil</keyword>
<reference evidence="6 7" key="1">
    <citation type="journal article" date="2017" name="G3 (Bethesda)">
        <title>First Draft Genome Sequence of the Pathogenic Fungus Lomentospora prolificans (Formerly Scedosporium prolificans).</title>
        <authorList>
            <person name="Luo R."/>
            <person name="Zimin A."/>
            <person name="Workman R."/>
            <person name="Fan Y."/>
            <person name="Pertea G."/>
            <person name="Grossman N."/>
            <person name="Wear M.P."/>
            <person name="Jia B."/>
            <person name="Miller H."/>
            <person name="Casadevall A."/>
            <person name="Timp W."/>
            <person name="Zhang S.X."/>
            <person name="Salzberg S.L."/>
        </authorList>
    </citation>
    <scope>NUCLEOTIDE SEQUENCE [LARGE SCALE GENOMIC DNA]</scope>
    <source>
        <strain evidence="6 7">JHH-5317</strain>
    </source>
</reference>
<feature type="compositionally biased region" description="Polar residues" evidence="3">
    <location>
        <begin position="503"/>
        <end position="517"/>
    </location>
</feature>
<feature type="compositionally biased region" description="Low complexity" evidence="3">
    <location>
        <begin position="874"/>
        <end position="890"/>
    </location>
</feature>
<evidence type="ECO:0000313" key="6">
    <source>
        <dbReference type="EMBL" id="PKS05849.1"/>
    </source>
</evidence>
<dbReference type="SMART" id="SM00313">
    <property type="entry name" value="PXA"/>
    <property type="match status" value="1"/>
</dbReference>
<feature type="transmembrane region" description="Helical" evidence="4">
    <location>
        <begin position="67"/>
        <end position="87"/>
    </location>
</feature>
<dbReference type="Pfam" id="PF02194">
    <property type="entry name" value="PXA"/>
    <property type="match status" value="1"/>
</dbReference>
<feature type="compositionally biased region" description="Low complexity" evidence="3">
    <location>
        <begin position="814"/>
        <end position="837"/>
    </location>
</feature>
<feature type="region of interest" description="Disordered" evidence="3">
    <location>
        <begin position="139"/>
        <end position="159"/>
    </location>
</feature>
<gene>
    <name evidence="6" type="ORF">jhhlp_007678</name>
</gene>
<dbReference type="InParanoid" id="A0A2N3N094"/>
<keyword evidence="4" id="KW-1133">Transmembrane helix</keyword>
<organism evidence="6 7">
    <name type="scientific">Lomentospora prolificans</name>
    <dbReference type="NCBI Taxonomy" id="41688"/>
    <lineage>
        <taxon>Eukaryota</taxon>
        <taxon>Fungi</taxon>
        <taxon>Dikarya</taxon>
        <taxon>Ascomycota</taxon>
        <taxon>Pezizomycotina</taxon>
        <taxon>Sordariomycetes</taxon>
        <taxon>Hypocreomycetidae</taxon>
        <taxon>Microascales</taxon>
        <taxon>Microascaceae</taxon>
        <taxon>Lomentospora</taxon>
    </lineage>
</organism>
<comment type="similarity">
    <text evidence="1">Belongs to the sorting nexin family.</text>
</comment>
<sequence length="1069" mass="116714">MEINFPPLSEMEPKDVPAPIASRKISGVDGDTDATGTLSTEPPPPVIDSTRTNANTSQEVSAKVLEFLGTATPGTFSALALVLSLLIYLTLGRIGLILIGACGGVILYIALEASHPEITRAIRGEKGIDVIQRLVGQTREADERTNGKAPEDSDDTALRSFDDFRPETREALKSLVDAVLRDYVKWWYNPIVPSDRSFPLACRKLLSSFILSAANHLSHKRPSDAFLDFLTNSSSMIIVFCSELSAAFAELPPDSKVTSVDAVYNYLASNPDSNLANLLNQRQQASKFRMVAEDLLGFLDKTAHDCEVVRAFLREMLSGVVLESILWTCSKPEWINGWIVYLLEAGEPDFNQAIDVGMQTGRDSNTAVFADIDNNTGAVTLVKSGTFEPTNGGRKENINCHRKQLSKAEEDMEEAMEEMKRMNELLAAENARHAAYLTGPSDDVENLDNPVDPLLHDIIGHNMAPISSGNASPRSPLSPDKASMKATSADDYSNKGEGCHTPATPQSMTADSIQNNRSPKRNSKFQFTSFDQIVPPAQERSDENDEGHRVSFTLQNATITIHDDSSYEKGRVRSRPTWDYLIQVEPSSSQFSGWMIVRKYADFETLHEVLRRIATISGATSFSEQHSDLPAWKMHTRSSLRGELERYIRDACWYQSLAESEGMRRFLDKDQGLPNNTDNRASFGLDTFGKNVLDVLTTAPKGAMQGGKTIVGGVTGVLGNIGLGQRKATQSSLKDLPANGANRLSISTPPRVNSMPSPVHSQKARDSMDSQRSSVISTQPAKIAPMERRASSQFDPEGDTNESRRSPYERTESARGSNNNSRSSSRAPLRSPSSTSLDGIRLPPLPGEIDDYEPRPLQHKRSKTTDNTMAPNTSALPSLPISPPAAVSSLKKSPTAGSKGSKQFAPLSEQEASVAVELMFAVINELYTLSSAWNIRRTLLGAAKSFLLRPGNPSLVSIRSLIQQAVIDANTSDAGIATHLRKLRENSLPTEGEKATWPAEMTQAEKDSLRDKARKLLIQSGVPAALTGVMGQSATNEAVGRIFDCLQIEEVARGLMFGILLQAVRIVTH</sequence>
<dbReference type="AlphaFoldDB" id="A0A2N3N094"/>
<dbReference type="EMBL" id="NLAX01001139">
    <property type="protein sequence ID" value="PKS05849.1"/>
    <property type="molecule type" value="Genomic_DNA"/>
</dbReference>
<comment type="caution">
    <text evidence="6">The sequence shown here is derived from an EMBL/GenBank/DDBJ whole genome shotgun (WGS) entry which is preliminary data.</text>
</comment>
<dbReference type="Gene3D" id="3.30.1520.10">
    <property type="entry name" value="Phox-like domain"/>
    <property type="match status" value="1"/>
</dbReference>
<feature type="compositionally biased region" description="Polar residues" evidence="3">
    <location>
        <begin position="742"/>
        <end position="760"/>
    </location>
</feature>
<dbReference type="STRING" id="41688.A0A2N3N094"/>
<dbReference type="PANTHER" id="PTHR22775:SF47">
    <property type="entry name" value="MEIOTICALLY UP-REGULATED GENE 122 PROTEIN"/>
    <property type="match status" value="1"/>
</dbReference>
<keyword evidence="7" id="KW-1185">Reference proteome</keyword>
<proteinExistence type="inferred from homology"/>
<evidence type="ECO:0000256" key="4">
    <source>
        <dbReference type="SAM" id="Phobius"/>
    </source>
</evidence>
<dbReference type="GO" id="GO:0035091">
    <property type="term" value="F:phosphatidylinositol binding"/>
    <property type="evidence" value="ECO:0007669"/>
    <property type="project" value="InterPro"/>
</dbReference>
<evidence type="ECO:0000256" key="2">
    <source>
        <dbReference type="SAM" id="Coils"/>
    </source>
</evidence>
<evidence type="ECO:0000313" key="7">
    <source>
        <dbReference type="Proteomes" id="UP000233524"/>
    </source>
</evidence>
<feature type="region of interest" description="Disordered" evidence="3">
    <location>
        <begin position="732"/>
        <end position="905"/>
    </location>
</feature>
<evidence type="ECO:0000256" key="1">
    <source>
        <dbReference type="ARBA" id="ARBA00010883"/>
    </source>
</evidence>